<dbReference type="EC" id="5.6.1.1" evidence="8"/>
<feature type="binding site" evidence="8">
    <location>
        <begin position="251"/>
        <end position="258"/>
    </location>
    <ligand>
        <name>ATP</name>
        <dbReference type="ChEBI" id="CHEBI:30616"/>
    </ligand>
</feature>
<evidence type="ECO:0000313" key="13">
    <source>
        <dbReference type="WBParaSite" id="EVEC_0001185601-mRNA-1"/>
    </source>
</evidence>
<evidence type="ECO:0000313" key="12">
    <source>
        <dbReference type="Proteomes" id="UP000274131"/>
    </source>
</evidence>
<dbReference type="Pfam" id="PF09336">
    <property type="entry name" value="Vps4_C"/>
    <property type="match status" value="1"/>
</dbReference>
<keyword evidence="5 8" id="KW-0067">ATP-binding</keyword>
<dbReference type="InterPro" id="IPR028596">
    <property type="entry name" value="KATNA1"/>
</dbReference>
<dbReference type="FunFam" id="3.40.50.300:FF:000159">
    <property type="entry name" value="Katanin p60 ATPase-containing subunit A1"/>
    <property type="match status" value="1"/>
</dbReference>
<evidence type="ECO:0000256" key="4">
    <source>
        <dbReference type="ARBA" id="ARBA00022741"/>
    </source>
</evidence>
<dbReference type="InterPro" id="IPR041569">
    <property type="entry name" value="AAA_lid_3"/>
</dbReference>
<protein>
    <recommendedName>
        <fullName evidence="8">Katanin p60 ATPase-containing subunit A1</fullName>
        <shortName evidence="8">Katanin p60 subunit A1</shortName>
        <ecNumber evidence="8">5.6.1.1</ecNumber>
    </recommendedName>
    <alternativeName>
        <fullName evidence="8">p60 katanin</fullName>
    </alternativeName>
</protein>
<keyword evidence="2 8" id="KW-0963">Cytoplasm</keyword>
<dbReference type="OrthoDB" id="5334845at2759"/>
<evidence type="ECO:0000256" key="5">
    <source>
        <dbReference type="ARBA" id="ARBA00022840"/>
    </source>
</evidence>
<dbReference type="InterPro" id="IPR050304">
    <property type="entry name" value="MT-severing_AAA_ATPase"/>
</dbReference>
<accession>A0A0N4VLS8</accession>
<evidence type="ECO:0000256" key="1">
    <source>
        <dbReference type="ARBA" id="ARBA00004245"/>
    </source>
</evidence>
<dbReference type="InterPro" id="IPR027417">
    <property type="entry name" value="P-loop_NTPase"/>
</dbReference>
<comment type="subunit">
    <text evidence="8">Can homooligomerize into hexameric rings, which may be promoted by interaction with microtubules. Interacts with KATNB1, which may serve as a targeting subunit.</text>
</comment>
<dbReference type="PANTHER" id="PTHR23074">
    <property type="entry name" value="AAA DOMAIN-CONTAINING"/>
    <property type="match status" value="1"/>
</dbReference>
<evidence type="ECO:0000256" key="3">
    <source>
        <dbReference type="ARBA" id="ARBA00022701"/>
    </source>
</evidence>
<gene>
    <name evidence="8" type="primary">KATNA1</name>
    <name evidence="11" type="ORF">EVEC_LOCUS11124</name>
</gene>
<reference evidence="13" key="1">
    <citation type="submission" date="2017-02" db="UniProtKB">
        <authorList>
            <consortium name="WormBaseParasite"/>
        </authorList>
    </citation>
    <scope>IDENTIFICATION</scope>
</reference>
<keyword evidence="3 8" id="KW-0493">Microtubule</keyword>
<comment type="activity regulation">
    <text evidence="8">ATPase activity is stimulated by microtubules, which promote homooligomerization. ATP-dependent microtubule severing is stimulated by interaction with KATNB1.</text>
</comment>
<dbReference type="InterPro" id="IPR003959">
    <property type="entry name" value="ATPase_AAA_core"/>
</dbReference>
<keyword evidence="8" id="KW-0498">Mitosis</keyword>
<dbReference type="GO" id="GO:0051013">
    <property type="term" value="P:microtubule severing"/>
    <property type="evidence" value="ECO:0007669"/>
    <property type="project" value="UniProtKB-UniRule"/>
</dbReference>
<keyword evidence="6 8" id="KW-0206">Cytoskeleton</keyword>
<name>A0A0N4VLS8_ENTVE</name>
<evidence type="ECO:0000256" key="6">
    <source>
        <dbReference type="ARBA" id="ARBA00023212"/>
    </source>
</evidence>
<keyword evidence="8" id="KW-0131">Cell cycle</keyword>
<dbReference type="Pfam" id="PF21126">
    <property type="entry name" value="KATNA1_MIT"/>
    <property type="match status" value="1"/>
</dbReference>
<dbReference type="InterPro" id="IPR048611">
    <property type="entry name" value="KATNA1_MIT"/>
</dbReference>
<dbReference type="GO" id="GO:0016887">
    <property type="term" value="F:ATP hydrolysis activity"/>
    <property type="evidence" value="ECO:0007669"/>
    <property type="project" value="InterPro"/>
</dbReference>
<feature type="compositionally biased region" description="Pro residues" evidence="9">
    <location>
        <begin position="91"/>
        <end position="106"/>
    </location>
</feature>
<dbReference type="GO" id="GO:0005874">
    <property type="term" value="C:microtubule"/>
    <property type="evidence" value="ECO:0007669"/>
    <property type="project" value="UniProtKB-KW"/>
</dbReference>
<dbReference type="Gene3D" id="3.40.50.300">
    <property type="entry name" value="P-loop containing nucleotide triphosphate hydrolases"/>
    <property type="match status" value="1"/>
</dbReference>
<evidence type="ECO:0000256" key="8">
    <source>
        <dbReference type="HAMAP-Rule" id="MF_03023"/>
    </source>
</evidence>
<evidence type="ECO:0000259" key="10">
    <source>
        <dbReference type="SMART" id="SM00382"/>
    </source>
</evidence>
<proteinExistence type="inferred from homology"/>
<evidence type="ECO:0000313" key="11">
    <source>
        <dbReference type="EMBL" id="VDD96373.1"/>
    </source>
</evidence>
<dbReference type="InterPro" id="IPR003593">
    <property type="entry name" value="AAA+_ATPase"/>
</dbReference>
<dbReference type="Pfam" id="PF00004">
    <property type="entry name" value="AAA"/>
    <property type="match status" value="1"/>
</dbReference>
<dbReference type="Proteomes" id="UP000274131">
    <property type="component" value="Unassembled WGS sequence"/>
</dbReference>
<feature type="compositionally biased region" description="Polar residues" evidence="9">
    <location>
        <begin position="124"/>
        <end position="152"/>
    </location>
</feature>
<dbReference type="CDD" id="cd21748">
    <property type="entry name" value="Kp60-NTD"/>
    <property type="match status" value="1"/>
</dbReference>
<comment type="subcellular location">
    <subcellularLocation>
        <location evidence="1">Cytoplasm</location>
        <location evidence="1">Cytoskeleton</location>
    </subcellularLocation>
    <subcellularLocation>
        <location evidence="8">Cytoplasm</location>
    </subcellularLocation>
    <subcellularLocation>
        <location evidence="8">Cytoplasm</location>
        <location evidence="8">Cytoskeleton</location>
        <location evidence="8">Microtubule organizing center</location>
        <location evidence="8">Centrosome</location>
    </subcellularLocation>
    <subcellularLocation>
        <location evidence="8">Cytoplasm</location>
        <location evidence="8">Cytoskeleton</location>
        <location evidence="8">Spindle pole</location>
    </subcellularLocation>
    <subcellularLocation>
        <location evidence="8">Cytoplasm</location>
        <location evidence="8">Cytoskeleton</location>
        <location evidence="8">Spindle</location>
    </subcellularLocation>
    <text evidence="8">Predominantly cytoplasmic. Also localized to the interphase centrosome and the mitotic spindle poles. Enhanced recruitment to the mitotic spindle poles requires microtubules and interaction with KATNB1.</text>
</comment>
<dbReference type="GO" id="GO:0005737">
    <property type="term" value="C:cytoplasm"/>
    <property type="evidence" value="ECO:0007669"/>
    <property type="project" value="UniProtKB-SubCell"/>
</dbReference>
<dbReference type="PANTHER" id="PTHR23074:SF19">
    <property type="entry name" value="KATANIN P60 ATPASE-CONTAINING SUBUNIT A1"/>
    <property type="match status" value="1"/>
</dbReference>
<dbReference type="FunFam" id="1.10.8.60:FF:000025">
    <property type="entry name" value="Katanin p60 ATPase-containing subunit A1"/>
    <property type="match status" value="1"/>
</dbReference>
<dbReference type="SUPFAM" id="SSF52540">
    <property type="entry name" value="P-loop containing nucleoside triphosphate hydrolases"/>
    <property type="match status" value="1"/>
</dbReference>
<dbReference type="GO" id="GO:0051301">
    <property type="term" value="P:cell division"/>
    <property type="evidence" value="ECO:0007669"/>
    <property type="project" value="UniProtKB-KW"/>
</dbReference>
<organism evidence="13">
    <name type="scientific">Enterobius vermicularis</name>
    <name type="common">Human pinworm</name>
    <dbReference type="NCBI Taxonomy" id="51028"/>
    <lineage>
        <taxon>Eukaryota</taxon>
        <taxon>Metazoa</taxon>
        <taxon>Ecdysozoa</taxon>
        <taxon>Nematoda</taxon>
        <taxon>Chromadorea</taxon>
        <taxon>Rhabditida</taxon>
        <taxon>Spirurina</taxon>
        <taxon>Oxyuridomorpha</taxon>
        <taxon>Oxyuroidea</taxon>
        <taxon>Oxyuridae</taxon>
        <taxon>Enterobius</taxon>
    </lineage>
</organism>
<dbReference type="AlphaFoldDB" id="A0A0N4VLS8"/>
<comment type="similarity">
    <text evidence="8">Belongs to the AAA ATPase family. Katanin p60 subunit A1 subfamily.</text>
</comment>
<keyword evidence="8" id="KW-0132">Cell division</keyword>
<dbReference type="GO" id="GO:0008017">
    <property type="term" value="F:microtubule binding"/>
    <property type="evidence" value="ECO:0007669"/>
    <property type="project" value="UniProtKB-UniRule"/>
</dbReference>
<reference evidence="11 12" key="2">
    <citation type="submission" date="2018-10" db="EMBL/GenBank/DDBJ databases">
        <authorList>
            <consortium name="Pathogen Informatics"/>
        </authorList>
    </citation>
    <scope>NUCLEOTIDE SEQUENCE [LARGE SCALE GENOMIC DNA]</scope>
</reference>
<dbReference type="GO" id="GO:0005813">
    <property type="term" value="C:centrosome"/>
    <property type="evidence" value="ECO:0007669"/>
    <property type="project" value="UniProtKB-SubCell"/>
</dbReference>
<dbReference type="WBParaSite" id="EVEC_0001185601-mRNA-1">
    <property type="protein sequence ID" value="EVEC_0001185601-mRNA-1"/>
    <property type="gene ID" value="EVEC_0001185601"/>
</dbReference>
<dbReference type="InterPro" id="IPR003960">
    <property type="entry name" value="ATPase_AAA_CS"/>
</dbReference>
<evidence type="ECO:0000256" key="7">
    <source>
        <dbReference type="ARBA" id="ARBA00023235"/>
    </source>
</evidence>
<dbReference type="STRING" id="51028.A0A0N4VLS8"/>
<feature type="domain" description="AAA+ ATPase" evidence="10">
    <location>
        <begin position="243"/>
        <end position="380"/>
    </location>
</feature>
<dbReference type="PROSITE" id="PS00674">
    <property type="entry name" value="AAA"/>
    <property type="match status" value="1"/>
</dbReference>
<evidence type="ECO:0000256" key="2">
    <source>
        <dbReference type="ARBA" id="ARBA00022490"/>
    </source>
</evidence>
<keyword evidence="7 8" id="KW-0413">Isomerase</keyword>
<comment type="function">
    <text evidence="8">Catalytic subunit of a complex which severs microtubules in an ATP-dependent manner. Microtubule severing may promote rapid reorganization of cellular microtubule arrays and the release of microtubules from the centrosome following nucleation.</text>
</comment>
<dbReference type="GO" id="GO:0005524">
    <property type="term" value="F:ATP binding"/>
    <property type="evidence" value="ECO:0007669"/>
    <property type="project" value="UniProtKB-KW"/>
</dbReference>
<dbReference type="InterPro" id="IPR015415">
    <property type="entry name" value="Spast_Vps4_C"/>
</dbReference>
<evidence type="ECO:0000256" key="9">
    <source>
        <dbReference type="SAM" id="MobiDB-lite"/>
    </source>
</evidence>
<feature type="compositionally biased region" description="Basic and acidic residues" evidence="9">
    <location>
        <begin position="171"/>
        <end position="183"/>
    </location>
</feature>
<dbReference type="Gene3D" id="1.10.8.60">
    <property type="match status" value="1"/>
</dbReference>
<dbReference type="SMART" id="SM00382">
    <property type="entry name" value="AAA"/>
    <property type="match status" value="1"/>
</dbReference>
<dbReference type="GO" id="GO:0008568">
    <property type="term" value="F:microtubule severing ATPase activity"/>
    <property type="evidence" value="ECO:0007669"/>
    <property type="project" value="UniProtKB-EC"/>
</dbReference>
<comment type="catalytic activity">
    <reaction evidence="8">
        <text>n ATP + n H2O + a microtubule = n ADP + n phosphate + (n+1) alpha/beta tubulin heterodimers.</text>
        <dbReference type="EC" id="5.6.1.1"/>
    </reaction>
</comment>
<dbReference type="HAMAP" id="MF_03023">
    <property type="entry name" value="Katanin_p60_A1"/>
    <property type="match status" value="1"/>
</dbReference>
<dbReference type="GO" id="GO:0000922">
    <property type="term" value="C:spindle pole"/>
    <property type="evidence" value="ECO:0007669"/>
    <property type="project" value="UniProtKB-SubCell"/>
</dbReference>
<sequence length="488" mass="54402">MDVELLAENCRIAREKAILGNYEQAAIFYQSAITQIARRLNKIPFDHSKRPLWSQAKLVLQQELDNVSLLKNSVCQLRELSTNPGVSSPIDAPPTDPDVWPPPAPLPKKIFSNARSKVAGRKSNVPQNSDKQSKNSVRKSTSQMNIASSKRASSVGCIPKKEATNNEEVAAEPKSEQQDEEKIFDGKGYDKDLVETIERDIVQQQPNVHWNDIAGLEVAKKLLQEAVILPTVIPQFFKGIRRPWRGVCLVGPPGTGKTLLAKAVATECRTTFFCVSSSTLTSKYRGDSEKLVRLLFEMARFYAPSTIFIDEIDSLCSRRGVDSEHEASRRVKSELLIQMDGCSADTEKTVLVLAATNFPWDLDEALRRRLEKRVYIPLPDKNGRITLLKLALAEVAVAEDVDLEEVADRLSGYSGSDITNVCREAAMMSMRARIANLSADEIRALSKEDIDLPITANDFELAISHTSPSVSQDDIHKYEQWMREFGAT</sequence>
<keyword evidence="4 8" id="KW-0547">Nucleotide-binding</keyword>
<keyword evidence="12" id="KW-1185">Reference proteome</keyword>
<dbReference type="Gene3D" id="1.20.58.80">
    <property type="entry name" value="Phosphotransferase system, lactose/cellobiose-type IIA subunit"/>
    <property type="match status" value="1"/>
</dbReference>
<dbReference type="Pfam" id="PF17862">
    <property type="entry name" value="AAA_lid_3"/>
    <property type="match status" value="1"/>
</dbReference>
<feature type="region of interest" description="Disordered" evidence="9">
    <location>
        <begin position="82"/>
        <end position="183"/>
    </location>
</feature>
<dbReference type="EMBL" id="UXUI01011603">
    <property type="protein sequence ID" value="VDD96373.1"/>
    <property type="molecule type" value="Genomic_DNA"/>
</dbReference>